<feature type="region of interest" description="Disordered" evidence="5">
    <location>
        <begin position="124"/>
        <end position="178"/>
    </location>
</feature>
<evidence type="ECO:0000256" key="3">
    <source>
        <dbReference type="ARBA" id="ARBA00023125"/>
    </source>
</evidence>
<evidence type="ECO:0000256" key="2">
    <source>
        <dbReference type="ARBA" id="ARBA00022723"/>
    </source>
</evidence>
<dbReference type="Gene3D" id="4.10.240.10">
    <property type="entry name" value="Zn(2)-C6 fungal-type DNA-binding domain"/>
    <property type="match status" value="1"/>
</dbReference>
<dbReference type="OrthoDB" id="3362851at2759"/>
<dbReference type="PANTHER" id="PTHR46910:SF3">
    <property type="entry name" value="HALOTOLERANCE PROTEIN 9-RELATED"/>
    <property type="match status" value="1"/>
</dbReference>
<dbReference type="CDD" id="cd00067">
    <property type="entry name" value="GAL4"/>
    <property type="match status" value="1"/>
</dbReference>
<protein>
    <recommendedName>
        <fullName evidence="6">Zn(2)-C6 fungal-type domain-containing protein</fullName>
    </recommendedName>
</protein>
<feature type="domain" description="Zn(2)-C6 fungal-type" evidence="6">
    <location>
        <begin position="20"/>
        <end position="49"/>
    </location>
</feature>
<evidence type="ECO:0000313" key="8">
    <source>
        <dbReference type="Proteomes" id="UP000717996"/>
    </source>
</evidence>
<gene>
    <name evidence="7" type="ORF">G6F51_008738</name>
</gene>
<evidence type="ECO:0000256" key="5">
    <source>
        <dbReference type="SAM" id="MobiDB-lite"/>
    </source>
</evidence>
<name>A0A9P6Y5N4_RHIOR</name>
<dbReference type="InterPro" id="IPR036864">
    <property type="entry name" value="Zn2-C6_fun-type_DNA-bd_sf"/>
</dbReference>
<sequence length="248" mass="27792">MNKPIENDKIKRKRLKVISACGECRRKKTKCNGEYPCTGCLKARVECKYVINQKPGAPTSVIRERLNNNVHLITQPVRKKSLPEPSPPITNIQSIEERLSAIENILRNLLGSSGRHQHLLDTLDSSSSSNHSGFYHQPIMDQPYSDSISRDIYPPPLHVPNIQNGSMSREKRKREEEERLQLAPIKTNTTNNIGTPTIRNLLNVDPPPAITPSGFHRLSPTNTTTATITTTNSITVINNENNTMADNK</sequence>
<dbReference type="GO" id="GO:0008270">
    <property type="term" value="F:zinc ion binding"/>
    <property type="evidence" value="ECO:0007669"/>
    <property type="project" value="InterPro"/>
</dbReference>
<evidence type="ECO:0000313" key="7">
    <source>
        <dbReference type="EMBL" id="KAG1540087.1"/>
    </source>
</evidence>
<evidence type="ECO:0000256" key="1">
    <source>
        <dbReference type="ARBA" id="ARBA00004123"/>
    </source>
</evidence>
<evidence type="ECO:0000259" key="6">
    <source>
        <dbReference type="PROSITE" id="PS50048"/>
    </source>
</evidence>
<keyword evidence="3" id="KW-0238">DNA-binding</keyword>
<dbReference type="GO" id="GO:0003677">
    <property type="term" value="F:DNA binding"/>
    <property type="evidence" value="ECO:0007669"/>
    <property type="project" value="UniProtKB-KW"/>
</dbReference>
<dbReference type="GO" id="GO:0005634">
    <property type="term" value="C:nucleus"/>
    <property type="evidence" value="ECO:0007669"/>
    <property type="project" value="UniProtKB-SubCell"/>
</dbReference>
<dbReference type="PROSITE" id="PS50048">
    <property type="entry name" value="ZN2_CY6_FUNGAL_2"/>
    <property type="match status" value="1"/>
</dbReference>
<dbReference type="EMBL" id="JAANIT010001481">
    <property type="protein sequence ID" value="KAG1540087.1"/>
    <property type="molecule type" value="Genomic_DNA"/>
</dbReference>
<dbReference type="Proteomes" id="UP000717996">
    <property type="component" value="Unassembled WGS sequence"/>
</dbReference>
<dbReference type="SMART" id="SM00066">
    <property type="entry name" value="GAL4"/>
    <property type="match status" value="1"/>
</dbReference>
<dbReference type="SUPFAM" id="SSF57701">
    <property type="entry name" value="Zn2/Cys6 DNA-binding domain"/>
    <property type="match status" value="1"/>
</dbReference>
<dbReference type="GO" id="GO:0000981">
    <property type="term" value="F:DNA-binding transcription factor activity, RNA polymerase II-specific"/>
    <property type="evidence" value="ECO:0007669"/>
    <property type="project" value="InterPro"/>
</dbReference>
<keyword evidence="2" id="KW-0479">Metal-binding</keyword>
<keyword evidence="4" id="KW-0539">Nucleus</keyword>
<accession>A0A9P6Y5N4</accession>
<reference evidence="7" key="1">
    <citation type="journal article" date="2020" name="Microb. Genom.">
        <title>Genetic diversity of clinical and environmental Mucorales isolates obtained from an investigation of mucormycosis cases among solid organ transplant recipients.</title>
        <authorList>
            <person name="Nguyen M.H."/>
            <person name="Kaul D."/>
            <person name="Muto C."/>
            <person name="Cheng S.J."/>
            <person name="Richter R.A."/>
            <person name="Bruno V.M."/>
            <person name="Liu G."/>
            <person name="Beyhan S."/>
            <person name="Sundermann A.J."/>
            <person name="Mounaud S."/>
            <person name="Pasculle A.W."/>
            <person name="Nierman W.C."/>
            <person name="Driscoll E."/>
            <person name="Cumbie R."/>
            <person name="Clancy C.J."/>
            <person name="Dupont C.L."/>
        </authorList>
    </citation>
    <scope>NUCLEOTIDE SEQUENCE</scope>
    <source>
        <strain evidence="7">GL16</strain>
    </source>
</reference>
<proteinExistence type="predicted"/>
<comment type="subcellular location">
    <subcellularLocation>
        <location evidence="1">Nucleus</location>
    </subcellularLocation>
</comment>
<dbReference type="Pfam" id="PF00172">
    <property type="entry name" value="Zn_clus"/>
    <property type="match status" value="1"/>
</dbReference>
<organism evidence="7 8">
    <name type="scientific">Rhizopus oryzae</name>
    <name type="common">Mucormycosis agent</name>
    <name type="synonym">Rhizopus arrhizus var. delemar</name>
    <dbReference type="NCBI Taxonomy" id="64495"/>
    <lineage>
        <taxon>Eukaryota</taxon>
        <taxon>Fungi</taxon>
        <taxon>Fungi incertae sedis</taxon>
        <taxon>Mucoromycota</taxon>
        <taxon>Mucoromycotina</taxon>
        <taxon>Mucoromycetes</taxon>
        <taxon>Mucorales</taxon>
        <taxon>Mucorineae</taxon>
        <taxon>Rhizopodaceae</taxon>
        <taxon>Rhizopus</taxon>
    </lineage>
</organism>
<dbReference type="PANTHER" id="PTHR46910">
    <property type="entry name" value="TRANSCRIPTION FACTOR PDR1"/>
    <property type="match status" value="1"/>
</dbReference>
<evidence type="ECO:0000256" key="4">
    <source>
        <dbReference type="ARBA" id="ARBA00023242"/>
    </source>
</evidence>
<dbReference type="InterPro" id="IPR050987">
    <property type="entry name" value="AtrR-like"/>
</dbReference>
<dbReference type="AlphaFoldDB" id="A0A9P6Y5N4"/>
<dbReference type="PROSITE" id="PS00463">
    <property type="entry name" value="ZN2_CY6_FUNGAL_1"/>
    <property type="match status" value="1"/>
</dbReference>
<comment type="caution">
    <text evidence="7">The sequence shown here is derived from an EMBL/GenBank/DDBJ whole genome shotgun (WGS) entry which is preliminary data.</text>
</comment>
<dbReference type="InterPro" id="IPR001138">
    <property type="entry name" value="Zn2Cys6_DnaBD"/>
</dbReference>